<name>A0A084SEU2_9BACT</name>
<dbReference type="InterPro" id="IPR011754">
    <property type="entry name" value="Mxa_paralog_2268"/>
</dbReference>
<dbReference type="NCBIfam" id="TIGR02268">
    <property type="entry name" value="Myxococcus xanthus paralogous family TIGR02268"/>
    <property type="match status" value="1"/>
</dbReference>
<evidence type="ECO:0000313" key="1">
    <source>
        <dbReference type="EMBL" id="KFA86977.1"/>
    </source>
</evidence>
<dbReference type="AlphaFoldDB" id="A0A084SEU2"/>
<dbReference type="Pfam" id="PF09544">
    <property type="entry name" value="DUF2381"/>
    <property type="match status" value="1"/>
</dbReference>
<comment type="caution">
    <text evidence="1">The sequence shown here is derived from an EMBL/GenBank/DDBJ whole genome shotgun (WGS) entry which is preliminary data.</text>
</comment>
<evidence type="ECO:0008006" key="3">
    <source>
        <dbReference type="Google" id="ProtNLM"/>
    </source>
</evidence>
<dbReference type="EMBL" id="JPMI01000409">
    <property type="protein sequence ID" value="KFA86977.1"/>
    <property type="molecule type" value="Genomic_DNA"/>
</dbReference>
<gene>
    <name evidence="1" type="ORF">Q664_50880</name>
</gene>
<protein>
    <recommendedName>
        <fullName evidence="3">DUF2381 family protein</fullName>
    </recommendedName>
</protein>
<evidence type="ECO:0000313" key="2">
    <source>
        <dbReference type="Proteomes" id="UP000028547"/>
    </source>
</evidence>
<reference evidence="1 2" key="1">
    <citation type="submission" date="2014-07" db="EMBL/GenBank/DDBJ databases">
        <title>Draft Genome Sequence of Gephyronic Acid Producer, Cystobacter violaceus Strain Cb vi76.</title>
        <authorList>
            <person name="Stevens D.C."/>
            <person name="Young J."/>
            <person name="Carmichael R."/>
            <person name="Tan J."/>
            <person name="Taylor R.E."/>
        </authorList>
    </citation>
    <scope>NUCLEOTIDE SEQUENCE [LARGE SCALE GENOMIC DNA]</scope>
    <source>
        <strain evidence="1 2">Cb vi76</strain>
    </source>
</reference>
<dbReference type="Proteomes" id="UP000028547">
    <property type="component" value="Unassembled WGS sequence"/>
</dbReference>
<proteinExistence type="predicted"/>
<sequence length="255" mass="28364">MCTTPGLTTTLLFDTTLLRMELEGRERFHRVMEDTQGLTFVPSEAMLGEKPLRLTVYFADGAGPASASFLVMVHPALAARQVDVLRHTRPVALYELAERKAQATAQQCEEEKTQLRAELDGPGGLRGLRFSGLMDQNQGVKVHDISTAIHRKPGNALHTSSIWAYRAHHRIAVEMALHNQGTRPWTFKDALLRCEKGEELRPLPMLRPDTISPGQMNVRIMVEMDAKTESAKGSCTLTLWGTDGRFITLGNVTFP</sequence>
<accession>A0A084SEU2</accession>
<organism evidence="1 2">
    <name type="scientific">Archangium violaceum Cb vi76</name>
    <dbReference type="NCBI Taxonomy" id="1406225"/>
    <lineage>
        <taxon>Bacteria</taxon>
        <taxon>Pseudomonadati</taxon>
        <taxon>Myxococcota</taxon>
        <taxon>Myxococcia</taxon>
        <taxon>Myxococcales</taxon>
        <taxon>Cystobacterineae</taxon>
        <taxon>Archangiaceae</taxon>
        <taxon>Archangium</taxon>
    </lineage>
</organism>